<dbReference type="EMBL" id="JAHLQT010037514">
    <property type="protein sequence ID" value="KAG7157489.1"/>
    <property type="molecule type" value="Genomic_DNA"/>
</dbReference>
<dbReference type="Proteomes" id="UP000747542">
    <property type="component" value="Unassembled WGS sequence"/>
</dbReference>
<protein>
    <recommendedName>
        <fullName evidence="2">Integrase p58-like C-terminal domain-containing protein</fullName>
    </recommendedName>
</protein>
<comment type="caution">
    <text evidence="3">The sequence shown here is derived from an EMBL/GenBank/DDBJ whole genome shotgun (WGS) entry which is preliminary data.</text>
</comment>
<keyword evidence="4" id="KW-1185">Reference proteome</keyword>
<gene>
    <name evidence="3" type="ORF">Hamer_G005932</name>
</gene>
<dbReference type="Pfam" id="PF22938">
    <property type="entry name" value="Integrase_p58_C"/>
    <property type="match status" value="1"/>
</dbReference>
<evidence type="ECO:0000259" key="2">
    <source>
        <dbReference type="Pfam" id="PF22938"/>
    </source>
</evidence>
<feature type="region of interest" description="Disordered" evidence="1">
    <location>
        <begin position="546"/>
        <end position="577"/>
    </location>
</feature>
<dbReference type="AlphaFoldDB" id="A0A8J5MN32"/>
<dbReference type="InterPro" id="IPR050951">
    <property type="entry name" value="Retrovirus_Pol_polyprotein"/>
</dbReference>
<accession>A0A8J5MN32</accession>
<organism evidence="3 4">
    <name type="scientific">Homarus americanus</name>
    <name type="common">American lobster</name>
    <dbReference type="NCBI Taxonomy" id="6706"/>
    <lineage>
        <taxon>Eukaryota</taxon>
        <taxon>Metazoa</taxon>
        <taxon>Ecdysozoa</taxon>
        <taxon>Arthropoda</taxon>
        <taxon>Crustacea</taxon>
        <taxon>Multicrustacea</taxon>
        <taxon>Malacostraca</taxon>
        <taxon>Eumalacostraca</taxon>
        <taxon>Eucarida</taxon>
        <taxon>Decapoda</taxon>
        <taxon>Pleocyemata</taxon>
        <taxon>Astacidea</taxon>
        <taxon>Nephropoidea</taxon>
        <taxon>Nephropidae</taxon>
        <taxon>Homarus</taxon>
    </lineage>
</organism>
<proteinExistence type="predicted"/>
<feature type="compositionally biased region" description="Polar residues" evidence="1">
    <location>
        <begin position="562"/>
        <end position="571"/>
    </location>
</feature>
<dbReference type="PANTHER" id="PTHR37984:SF5">
    <property type="entry name" value="PROTEIN NYNRIN-LIKE"/>
    <property type="match status" value="1"/>
</dbReference>
<evidence type="ECO:0000313" key="4">
    <source>
        <dbReference type="Proteomes" id="UP000747542"/>
    </source>
</evidence>
<name>A0A8J5MN32_HOMAM</name>
<reference evidence="3" key="1">
    <citation type="journal article" date="2021" name="Sci. Adv.">
        <title>The American lobster genome reveals insights on longevity, neural, and immune adaptations.</title>
        <authorList>
            <person name="Polinski J.M."/>
            <person name="Zimin A.V."/>
            <person name="Clark K.F."/>
            <person name="Kohn A.B."/>
            <person name="Sadowski N."/>
            <person name="Timp W."/>
            <person name="Ptitsyn A."/>
            <person name="Khanna P."/>
            <person name="Romanova D.Y."/>
            <person name="Williams P."/>
            <person name="Greenwood S.J."/>
            <person name="Moroz L.L."/>
            <person name="Walt D.R."/>
            <person name="Bodnar A.G."/>
        </authorList>
    </citation>
    <scope>NUCLEOTIDE SEQUENCE</scope>
    <source>
        <strain evidence="3">GMGI-L3</strain>
    </source>
</reference>
<dbReference type="PANTHER" id="PTHR37984">
    <property type="entry name" value="PROTEIN CBG26694"/>
    <property type="match status" value="1"/>
</dbReference>
<feature type="domain" description="Integrase p58-like C-terminal" evidence="2">
    <location>
        <begin position="497"/>
        <end position="529"/>
    </location>
</feature>
<sequence length="609" mass="69359">MALVKVLERRYGTKHQNDVYRARFWTRTHNRGETLQQLAQDLDSMAHRAYPGASPDLLVVLLKDQFVDALDSTKLKIQVKQSQPVTLQEALTRALEFESYVRSSLPSFRTESSSGLKARKGQVQETERFKGTCWYYEKIGHKQEDLQAETRAREGQFREEHGEEKCLQNYKRGTAEQPTKMEKLKMAGVEGERPVCLTRAPLLRKCKLSTVSSVQVEGEINGIRCPLVIDTASERTFVRLDVVCHRQLPETSQQLCGITGQCAELKGPIMKGDPAVAGEDFEKLQLEDQDLQPVVEWMSQSSVRPAWETISGASPTTKNYCTQWDALRLKDGLLQREWVTTDGLNRVMVDQFFCRFGISHELHSDQGRNSETAIEWDQKLPGLLMAHWSAAYESAGYKRAKLMLGHELRLPVDLLTGRPPDEEIPEETTSYVKSLRERLTEAHYQVRGALEFSGDVMKLNHDVKASQVFYKYGNKVWLYNPLRKKGQSPKLQSPWEGPYMAVERLSDVTYRIKGGRKAQPKVVHANRLWQYHGTGQYTWKVSKEQLPTTDEDQTGDPGGTQGSTDPGNPTMDQEEEHRSFLAELDVTGEGDHSENVTEILHQRRTLNTF</sequence>
<evidence type="ECO:0000256" key="1">
    <source>
        <dbReference type="SAM" id="MobiDB-lite"/>
    </source>
</evidence>
<dbReference type="InterPro" id="IPR054465">
    <property type="entry name" value="Integrase_p58-like_C"/>
</dbReference>
<evidence type="ECO:0000313" key="3">
    <source>
        <dbReference type="EMBL" id="KAG7157489.1"/>
    </source>
</evidence>